<evidence type="ECO:0000259" key="9">
    <source>
        <dbReference type="Pfam" id="PF18378"/>
    </source>
</evidence>
<evidence type="ECO:0000259" key="10">
    <source>
        <dbReference type="Pfam" id="PF21093"/>
    </source>
</evidence>
<dbReference type="Pfam" id="PF18378">
    <property type="entry name" value="Nup188_C"/>
    <property type="match status" value="1"/>
</dbReference>
<dbReference type="GO" id="GO:0051028">
    <property type="term" value="P:mRNA transport"/>
    <property type="evidence" value="ECO:0007669"/>
    <property type="project" value="UniProtKB-KW"/>
</dbReference>
<protein>
    <submittedName>
        <fullName evidence="11">Nucleoporin subcomplex protein binding to Pom34-domain-containing protein</fullName>
    </submittedName>
</protein>
<comment type="subcellular location">
    <subcellularLocation>
        <location evidence="1">Nucleus</location>
        <location evidence="1">Nuclear pore complex</location>
    </subcellularLocation>
</comment>
<keyword evidence="7" id="KW-0539">Nucleus</keyword>
<reference evidence="11" key="1">
    <citation type="submission" date="2022-08" db="EMBL/GenBank/DDBJ databases">
        <authorList>
            <consortium name="DOE Joint Genome Institute"/>
            <person name="Min B."/>
            <person name="Riley R."/>
            <person name="Sierra-Patev S."/>
            <person name="Naranjo-Ortiz M."/>
            <person name="Looney B."/>
            <person name="Konkel Z."/>
            <person name="Slot J.C."/>
            <person name="Sakamoto Y."/>
            <person name="Steenwyk J.L."/>
            <person name="Rokas A."/>
            <person name="Carro J."/>
            <person name="Camarero S."/>
            <person name="Ferreira P."/>
            <person name="Molpeceres G."/>
            <person name="Ruiz-Duenas F.J."/>
            <person name="Serrano A."/>
            <person name="Henrissat B."/>
            <person name="Drula E."/>
            <person name="Hughes K.W."/>
            <person name="Mata J.L."/>
            <person name="Ishikawa N.K."/>
            <person name="Vargas-Isla R."/>
            <person name="Ushijima S."/>
            <person name="Smith C.A."/>
            <person name="Ahrendt S."/>
            <person name="Andreopoulos W."/>
            <person name="He G."/>
            <person name="Labutti K."/>
            <person name="Lipzen A."/>
            <person name="Ng V."/>
            <person name="Sandor L."/>
            <person name="Barry K."/>
            <person name="Martinez A.T."/>
            <person name="Xiao Y."/>
            <person name="Gibbons J.G."/>
            <person name="Terashima K."/>
            <person name="Hibbett D.S."/>
            <person name="Grigoriev I.V."/>
        </authorList>
    </citation>
    <scope>NUCLEOTIDE SEQUENCE</scope>
    <source>
        <strain evidence="11">TFB7829</strain>
    </source>
</reference>
<dbReference type="GO" id="GO:0006405">
    <property type="term" value="P:RNA export from nucleus"/>
    <property type="evidence" value="ECO:0007669"/>
    <property type="project" value="TreeGrafter"/>
</dbReference>
<dbReference type="EMBL" id="MU801902">
    <property type="protein sequence ID" value="KAJ3989031.1"/>
    <property type="molecule type" value="Genomic_DNA"/>
</dbReference>
<dbReference type="GO" id="GO:0044611">
    <property type="term" value="C:nuclear pore inner ring"/>
    <property type="evidence" value="ECO:0007669"/>
    <property type="project" value="TreeGrafter"/>
</dbReference>
<evidence type="ECO:0000256" key="5">
    <source>
        <dbReference type="ARBA" id="ARBA00023010"/>
    </source>
</evidence>
<evidence type="ECO:0000256" key="8">
    <source>
        <dbReference type="SAM" id="MobiDB-lite"/>
    </source>
</evidence>
<keyword evidence="5" id="KW-0811">Translocation</keyword>
<evidence type="ECO:0000313" key="11">
    <source>
        <dbReference type="EMBL" id="KAJ3989031.1"/>
    </source>
</evidence>
<dbReference type="Pfam" id="PF21093">
    <property type="entry name" value="Nup188_N-subdom_III"/>
    <property type="match status" value="1"/>
</dbReference>
<dbReference type="InterPro" id="IPR048883">
    <property type="entry name" value="Nup188_N-subdom_III"/>
</dbReference>
<organism evidence="11 12">
    <name type="scientific">Lentinula detonsa</name>
    <dbReference type="NCBI Taxonomy" id="2804962"/>
    <lineage>
        <taxon>Eukaryota</taxon>
        <taxon>Fungi</taxon>
        <taxon>Dikarya</taxon>
        <taxon>Basidiomycota</taxon>
        <taxon>Agaricomycotina</taxon>
        <taxon>Agaricomycetes</taxon>
        <taxon>Agaricomycetidae</taxon>
        <taxon>Agaricales</taxon>
        <taxon>Marasmiineae</taxon>
        <taxon>Omphalotaceae</taxon>
        <taxon>Lentinula</taxon>
    </lineage>
</organism>
<dbReference type="InterPro" id="IPR044840">
    <property type="entry name" value="Nup188"/>
</dbReference>
<evidence type="ECO:0000256" key="2">
    <source>
        <dbReference type="ARBA" id="ARBA00022448"/>
    </source>
</evidence>
<keyword evidence="6" id="KW-0906">Nuclear pore complex</keyword>
<dbReference type="Proteomes" id="UP001163850">
    <property type="component" value="Unassembled WGS sequence"/>
</dbReference>
<dbReference type="Gene3D" id="1.25.10.70">
    <property type="match status" value="1"/>
</dbReference>
<evidence type="ECO:0000256" key="4">
    <source>
        <dbReference type="ARBA" id="ARBA00022927"/>
    </source>
</evidence>
<dbReference type="PANTHER" id="PTHR31431:SF1">
    <property type="entry name" value="NUCLEOPORIN NUP188"/>
    <property type="match status" value="1"/>
</dbReference>
<dbReference type="PANTHER" id="PTHR31431">
    <property type="entry name" value="NUCLEOPORIN NUP188 HOMOLOG"/>
    <property type="match status" value="1"/>
</dbReference>
<evidence type="ECO:0000313" key="12">
    <source>
        <dbReference type="Proteomes" id="UP001163850"/>
    </source>
</evidence>
<gene>
    <name evidence="11" type="ORF">F5890DRAFT_1562124</name>
</gene>
<proteinExistence type="predicted"/>
<keyword evidence="4" id="KW-0653">Protein transport</keyword>
<feature type="domain" description="Nucleoporin Nup188 N-terminal subdomain III" evidence="10">
    <location>
        <begin position="686"/>
        <end position="1099"/>
    </location>
</feature>
<accession>A0AA38Q7V1</accession>
<comment type="caution">
    <text evidence="11">The sequence shown here is derived from an EMBL/GenBank/DDBJ whole genome shotgun (WGS) entry which is preliminary data.</text>
</comment>
<keyword evidence="2" id="KW-0813">Transport</keyword>
<dbReference type="GO" id="GO:0017056">
    <property type="term" value="F:structural constituent of nuclear pore"/>
    <property type="evidence" value="ECO:0007669"/>
    <property type="project" value="InterPro"/>
</dbReference>
<evidence type="ECO:0000256" key="1">
    <source>
        <dbReference type="ARBA" id="ARBA00004567"/>
    </source>
</evidence>
<dbReference type="InterPro" id="IPR041634">
    <property type="entry name" value="Nup188_C"/>
</dbReference>
<feature type="region of interest" description="Disordered" evidence="8">
    <location>
        <begin position="1937"/>
        <end position="1965"/>
    </location>
</feature>
<dbReference type="GO" id="GO:0006606">
    <property type="term" value="P:protein import into nucleus"/>
    <property type="evidence" value="ECO:0007669"/>
    <property type="project" value="TreeGrafter"/>
</dbReference>
<keyword evidence="3" id="KW-0509">mRNA transport</keyword>
<feature type="compositionally biased region" description="Basic and acidic residues" evidence="8">
    <location>
        <begin position="1954"/>
        <end position="1963"/>
    </location>
</feature>
<evidence type="ECO:0000256" key="3">
    <source>
        <dbReference type="ARBA" id="ARBA00022816"/>
    </source>
</evidence>
<evidence type="ECO:0000256" key="6">
    <source>
        <dbReference type="ARBA" id="ARBA00023132"/>
    </source>
</evidence>
<evidence type="ECO:0000256" key="7">
    <source>
        <dbReference type="ARBA" id="ARBA00023242"/>
    </source>
</evidence>
<name>A0AA38Q7V1_9AGAR</name>
<feature type="domain" description="Nuclear pore protein Nup188 C-terminal" evidence="9">
    <location>
        <begin position="1475"/>
        <end position="1645"/>
    </location>
</feature>
<sequence length="2027" mass="224604">MSSRLSERSNLIDVTYTQLHSVLSGHVEGTNPEQIRGFLSLRISQLKAIVDPFGEPSDTARRKVNSGSVTLSDGVVLRVEDPDKDFVFAISDAFQIDEISSLILLRSFLYNEGLPIDPVDNADNTTLVQELVEAITPFYFLERLSLLRVLVPLLRAKENTSEPFHDIALSILPQILSDGKKFTHSLLSEYERKVKEKIPGNISGDPKKCSRWAKQNSKEQLVILEVLFWTLWGSVACDGTTVEKVLTTAYNLTLGMEQENATFLLDEEGVQLQRDKATIWIVLTIEVLELETIADFSSLEISNNPQRSDLYTASPDSMKRIHELIYAGGTGQFACTYMAWTFVLSRICAKAMEIKEVPESYRSFFELVLPQLNKDKGYSKDREAVHVLMSRACLEPKSGLLSLIETLLTKSPLFVTSIAWKTGSTVTDPDAIAFRSVFKGLVMSLVELVPVETIPEFDLFVEAWVALFGRSESPSVTGICSQYWQADWQTGLARRAVFDVCRTRFPIRCGQLIRLLRSMTASGFLDTDPLSTADHSSNIDDLNGERELCARHVFYYLEKLPTYSLIIPASACTGAHALYERQIESSSTIGITYSNVRPVSLPGGSVLPAGSKGRLLNGDGGDLLAVVWQHEHSGWKLLLEVLMEYAFRLLPGSGRGFRSSSFGQMGHGLGIALTLRDIGLDIDGDTDEVLITNILDLVRSVIQDNPAQGEQLMRSLEAESPAATTSAPDLVQLTTGILEEALARYSTQPKASHPFQLITSAISVLSTILAIPSYSIRVWIYIRSTTALFGSEKNPGFSSAALSAERVTGHYTMTLALLKLVEQLCEEASLLLVPDDAQVRKLKDEVLMRAARFVHTEVWLEHLGWKYTQLGDRFEIGRRISSFYLKVLQYTPPLPSDAPFPNLSQAILDLLLFKASVLAINPLMSAISAGTQMLQALYSSRRFGDARRLIYLLESHLQLIRLVLQRKCASEEVAHQLCLLEQALCAQITGGAASHDPHRSKVNPIDALAFFVKERDAGQTVPLEAIRILSIASSSLSMSRLSSSSLIGHLTDPEGVVASFVRIVQHPYDDLLLRYSTWNFIIIAMDKEPALASLFVTGKFRSLAADTDDVDEKGKVIGFVDLASALAKAPNAVDVARDALANWEQLWESNPQLLACVLRFLVVLWRHGLEHKPVLENLRQDSKVWDQITMLACSELGPVPDLEPEVHVFADGKLKSNVHDAVAEHCYRTDIKSCALHVIGLDIGIHQKFPKSTNAKPLSFQKIESRFRSLEEFTDLISEATPSSYVPALYDALSDTLSSVFSTLTLSQLEIQIPLGQREYGNDFSFSTGLLQSRLRGRRADNAMLQKVETAERQLCSINLNLSLTHAQIALVDAWRLILHQIIPYLSVDAAQRSILLSIGVTASFDISRENRLGDMAATVHGTRIALLVSLLELAWFSNSDQASEVRSFIELSENIREIVVNEYQPPLKSVQRIYSVPFHLSLLQLLFFCVKNARSLLRRPGALNAEQRLKISSMVEASLGFVIDGLRLTFMAAHATSGLDLDKDMELLIAVFEQCTRSDVNPSSTVWLAQCQEADIVKSSLQLYTHIDLVGVANLPSLSSIKRPLYAPHLLTFHMALASTPSAAERLASEGVLSAYSNNSLSKAANVGLIDEVLSELPGHRSPAHVVYCSMLSIVTAIITSLGRNNHYFDAEACGLVQLYGEQIARALSWTIGESITLPLLEEMDQVVNVFSALARNATSTFNAKSVVENVLRAFSPLALRLLQQLNYAITHPHHLASLYEPVTEEERTLQERDSTVTDVWKRPLIVYLMHRVFQLSSNIIFTLICISKADIVLINESSDWPLQEALVVPHSKVVVGELASIGTLLELANGTLDMLRNLTNMPSGQSLVRANVATSEKFKELNVRRGVEIARRNLEEILVYMITQLAMWLSKPELESPTVEPDGEDQNMAEYQKPEPKERRGPRVSLGTRLRRGMTGEMAMDAQTLLNKAKPIIIKTDTILGKGKVDICGILATFLQTHIISPSVS</sequence>